<dbReference type="EMBL" id="CP001649">
    <property type="protein sequence ID" value="ACS80804.1"/>
    <property type="molecule type" value="Genomic_DNA"/>
</dbReference>
<protein>
    <submittedName>
        <fullName evidence="2">Rhodanese domain protein</fullName>
    </submittedName>
</protein>
<dbReference type="eggNOG" id="COG0607">
    <property type="taxonomic scope" value="Bacteria"/>
</dbReference>
<dbReference type="InterPro" id="IPR036873">
    <property type="entry name" value="Rhodanese-like_dom_sf"/>
</dbReference>
<reference evidence="2 3" key="1">
    <citation type="submission" date="2009-06" db="EMBL/GenBank/DDBJ databases">
        <title>Complete sequence of Desulfovibrio salexigens DSM 2638.</title>
        <authorList>
            <consortium name="US DOE Joint Genome Institute"/>
            <person name="Lucas S."/>
            <person name="Copeland A."/>
            <person name="Lapidus A."/>
            <person name="Glavina del Rio T."/>
            <person name="Tice H."/>
            <person name="Bruce D."/>
            <person name="Goodwin L."/>
            <person name="Pitluck S."/>
            <person name="Munk A.C."/>
            <person name="Brettin T."/>
            <person name="Detter J.C."/>
            <person name="Han C."/>
            <person name="Tapia R."/>
            <person name="Larimer F."/>
            <person name="Land M."/>
            <person name="Hauser L."/>
            <person name="Kyrpides N."/>
            <person name="Anderson I."/>
            <person name="Wall J.D."/>
            <person name="Arkin A.P."/>
            <person name="Dehal P."/>
            <person name="Chivian D."/>
            <person name="Giles B."/>
            <person name="Hazen T.C."/>
        </authorList>
    </citation>
    <scope>NUCLEOTIDE SEQUENCE [LARGE SCALE GENOMIC DNA]</scope>
    <source>
        <strain evidence="3">ATCC 14822 / DSM 2638 / NCIMB 8403 / VKM B-1763</strain>
    </source>
</reference>
<dbReference type="SUPFAM" id="SSF52821">
    <property type="entry name" value="Rhodanese/Cell cycle control phosphatase"/>
    <property type="match status" value="1"/>
</dbReference>
<dbReference type="PROSITE" id="PS50206">
    <property type="entry name" value="RHODANESE_3"/>
    <property type="match status" value="1"/>
</dbReference>
<keyword evidence="3" id="KW-1185">Reference proteome</keyword>
<dbReference type="Proteomes" id="UP000002601">
    <property type="component" value="Chromosome"/>
</dbReference>
<dbReference type="Pfam" id="PF00581">
    <property type="entry name" value="Rhodanese"/>
    <property type="match status" value="1"/>
</dbReference>
<name>C6BZG7_MARSD</name>
<dbReference type="AlphaFoldDB" id="C6BZG7"/>
<dbReference type="CDD" id="cd00158">
    <property type="entry name" value="RHOD"/>
    <property type="match status" value="1"/>
</dbReference>
<dbReference type="KEGG" id="dsa:Desal_2751"/>
<dbReference type="InterPro" id="IPR001763">
    <property type="entry name" value="Rhodanese-like_dom"/>
</dbReference>
<dbReference type="SMART" id="SM00450">
    <property type="entry name" value="RHOD"/>
    <property type="match status" value="1"/>
</dbReference>
<proteinExistence type="predicted"/>
<accession>C6BZG7</accession>
<dbReference type="PANTHER" id="PTHR43031:SF1">
    <property type="entry name" value="PYRIDINE NUCLEOTIDE-DISULPHIDE OXIDOREDUCTASE"/>
    <property type="match status" value="1"/>
</dbReference>
<dbReference type="HOGENOM" id="CLU_1872053_0_0_7"/>
<dbReference type="Gene3D" id="3.40.250.10">
    <property type="entry name" value="Rhodanese-like domain"/>
    <property type="match status" value="1"/>
</dbReference>
<evidence type="ECO:0000313" key="2">
    <source>
        <dbReference type="EMBL" id="ACS80804.1"/>
    </source>
</evidence>
<dbReference type="RefSeq" id="WP_015852620.1">
    <property type="nucleotide sequence ID" value="NC_012881.1"/>
</dbReference>
<dbReference type="OrthoDB" id="9781034at2"/>
<dbReference type="InterPro" id="IPR050229">
    <property type="entry name" value="GlpE_sulfurtransferase"/>
</dbReference>
<dbReference type="STRING" id="526222.Desal_2751"/>
<dbReference type="PANTHER" id="PTHR43031">
    <property type="entry name" value="FAD-DEPENDENT OXIDOREDUCTASE"/>
    <property type="match status" value="1"/>
</dbReference>
<gene>
    <name evidence="2" type="ordered locus">Desal_2751</name>
</gene>
<sequence length="136" mass="15764">MKLVWNKQELPNKGWWKLTRKYVVSKFRKQTYGVIDSSELEDLLNSEKQLTIVDCRLEDTYCKFGHIPGAVSYPITLFENDCPEIERDRQLVVVCYFGFVCQLAARKLGAQGHKDVLILKGGMDAWNIKNRPLELL</sequence>
<organism evidence="2 3">
    <name type="scientific">Maridesulfovibrio salexigens (strain ATCC 14822 / DSM 2638 / NCIMB 8403 / VKM B-1763)</name>
    <name type="common">Desulfovibrio salexigens</name>
    <dbReference type="NCBI Taxonomy" id="526222"/>
    <lineage>
        <taxon>Bacteria</taxon>
        <taxon>Pseudomonadati</taxon>
        <taxon>Thermodesulfobacteriota</taxon>
        <taxon>Desulfovibrionia</taxon>
        <taxon>Desulfovibrionales</taxon>
        <taxon>Desulfovibrionaceae</taxon>
        <taxon>Maridesulfovibrio</taxon>
    </lineage>
</organism>
<evidence type="ECO:0000259" key="1">
    <source>
        <dbReference type="PROSITE" id="PS50206"/>
    </source>
</evidence>
<evidence type="ECO:0000313" key="3">
    <source>
        <dbReference type="Proteomes" id="UP000002601"/>
    </source>
</evidence>
<feature type="domain" description="Rhodanese" evidence="1">
    <location>
        <begin position="46"/>
        <end position="135"/>
    </location>
</feature>